<dbReference type="InterPro" id="IPR043504">
    <property type="entry name" value="Peptidase_S1_PA_chymotrypsin"/>
</dbReference>
<keyword evidence="10" id="KW-1185">Reference proteome</keyword>
<dbReference type="SUPFAM" id="SSF50494">
    <property type="entry name" value="Trypsin-like serine proteases"/>
    <property type="match status" value="1"/>
</dbReference>
<dbReference type="PROSITE" id="PS50847">
    <property type="entry name" value="GRAM_POS_ANCHORING"/>
    <property type="match status" value="1"/>
</dbReference>
<evidence type="ECO:0000256" key="1">
    <source>
        <dbReference type="ARBA" id="ARBA00022512"/>
    </source>
</evidence>
<keyword evidence="2" id="KW-0964">Secreted</keyword>
<dbReference type="Proteomes" id="UP000292685">
    <property type="component" value="Unassembled WGS sequence"/>
</dbReference>
<evidence type="ECO:0000259" key="8">
    <source>
        <dbReference type="PROSITE" id="PS50847"/>
    </source>
</evidence>
<dbReference type="RefSeq" id="WP_130451967.1">
    <property type="nucleotide sequence ID" value="NZ_SHLA01000001.1"/>
</dbReference>
<dbReference type="NCBIfam" id="TIGR01167">
    <property type="entry name" value="LPXTG_anchor"/>
    <property type="match status" value="1"/>
</dbReference>
<dbReference type="CDD" id="cd21112">
    <property type="entry name" value="alphaLP-like"/>
    <property type="match status" value="1"/>
</dbReference>
<evidence type="ECO:0000256" key="5">
    <source>
        <dbReference type="SAM" id="MobiDB-lite"/>
    </source>
</evidence>
<feature type="domain" description="Gram-positive cocci surface proteins LPxTG" evidence="8">
    <location>
        <begin position="673"/>
        <end position="709"/>
    </location>
</feature>
<reference evidence="9 10" key="1">
    <citation type="submission" date="2019-02" db="EMBL/GenBank/DDBJ databases">
        <title>Sequencing the genomes of 1000 actinobacteria strains.</title>
        <authorList>
            <person name="Klenk H.-P."/>
        </authorList>
    </citation>
    <scope>NUCLEOTIDE SEQUENCE [LARGE SCALE GENOMIC DNA]</scope>
    <source>
        <strain evidence="9 10">DSM 17364</strain>
    </source>
</reference>
<comment type="caution">
    <text evidence="9">The sequence shown here is derived from an EMBL/GenBank/DDBJ whole genome shotgun (WGS) entry which is preliminary data.</text>
</comment>
<dbReference type="Pfam" id="PF00746">
    <property type="entry name" value="Gram_pos_anchor"/>
    <property type="match status" value="1"/>
</dbReference>
<gene>
    <name evidence="9" type="ORF">EV380_3257</name>
</gene>
<evidence type="ECO:0000256" key="6">
    <source>
        <dbReference type="SAM" id="Phobius"/>
    </source>
</evidence>
<evidence type="ECO:0000313" key="9">
    <source>
        <dbReference type="EMBL" id="RZU63633.1"/>
    </source>
</evidence>
<dbReference type="GO" id="GO:0004252">
    <property type="term" value="F:serine-type endopeptidase activity"/>
    <property type="evidence" value="ECO:0007669"/>
    <property type="project" value="InterPro"/>
</dbReference>
<dbReference type="InterPro" id="IPR019931">
    <property type="entry name" value="LPXTG_anchor"/>
</dbReference>
<feature type="signal peptide" evidence="7">
    <location>
        <begin position="1"/>
        <end position="33"/>
    </location>
</feature>
<accession>A0A4Q8AII4</accession>
<dbReference type="AlphaFoldDB" id="A0A4Q8AII4"/>
<protein>
    <submittedName>
        <fullName evidence="9">LPXTG-motif cell wall-anchored protein</fullName>
    </submittedName>
</protein>
<keyword evidence="6" id="KW-0812">Transmembrane</keyword>
<dbReference type="OrthoDB" id="8781117at2"/>
<dbReference type="GO" id="GO:0006508">
    <property type="term" value="P:proteolysis"/>
    <property type="evidence" value="ECO:0007669"/>
    <property type="project" value="InterPro"/>
</dbReference>
<dbReference type="InterPro" id="IPR009003">
    <property type="entry name" value="Peptidase_S1_PA"/>
</dbReference>
<evidence type="ECO:0000256" key="3">
    <source>
        <dbReference type="ARBA" id="ARBA00022729"/>
    </source>
</evidence>
<feature type="compositionally biased region" description="Low complexity" evidence="5">
    <location>
        <begin position="608"/>
        <end position="630"/>
    </location>
</feature>
<feature type="region of interest" description="Disordered" evidence="5">
    <location>
        <begin position="154"/>
        <end position="184"/>
    </location>
</feature>
<feature type="compositionally biased region" description="Low complexity" evidence="5">
    <location>
        <begin position="156"/>
        <end position="171"/>
    </location>
</feature>
<feature type="region of interest" description="Disordered" evidence="5">
    <location>
        <begin position="34"/>
        <end position="72"/>
    </location>
</feature>
<dbReference type="Gene3D" id="2.40.10.10">
    <property type="entry name" value="Trypsin-like serine proteases"/>
    <property type="match status" value="2"/>
</dbReference>
<feature type="transmembrane region" description="Helical" evidence="6">
    <location>
        <begin position="684"/>
        <end position="702"/>
    </location>
</feature>
<keyword evidence="4" id="KW-0572">Peptidoglycan-anchor</keyword>
<evidence type="ECO:0000256" key="2">
    <source>
        <dbReference type="ARBA" id="ARBA00022525"/>
    </source>
</evidence>
<keyword evidence="6" id="KW-1133">Transmembrane helix</keyword>
<sequence>MHASHNFWKRTSVACAATALVFGTAFVAAPAGAAPTAAVPSGNNSGISPELVEISPKSEKSSELPDPEGLEEAVERDLGTSLEEFFAAGEVAKAAAELKAELADQDLTIEVVVEGDRVLALADPDQLDAAKAALKDLTEGVDVDVELRSTEHAVEADAQAEAETTAPEAVPSHSGQQTSDKSAAQKRAVAAGSVESLIAAYTAEFGLANLQSITTDGGRFVIRTGDLEETGPADVADQNSDSAGASAEEFADQYTNVVVEAVSGPAEPFGENDLVGGMPFGQSADGVNWDVCSTGFTGFDAAGNDAVISAGHCSNDGDVVGPLNLLDQQGEPDNFNGPAQVLGSFGFSQFGGAGHSPSTYPEPDNVGTDIAVIDDINPELVPQATVSDWSTAPDITEAGPSVTDVAEPVIGAEVCKSGRTTGWTCGTIEGIGVFFIAGHDYENDENDIRAVQGFSSDDLEASEGDSGGSMISGTVAIGVISGGSDSMTFGTGLVDGLSYTDDYSVRLHLESPEITSVSDGEEVEAGESISGVVADAASGTQVVVRSTGKSPAAYPVKRDGSFAIPAPDEPGTYRFNVQARNGFSTSGVTGHSVLVVEAEPTPTEKPTESAPPSESPSESSKPSENPSESAEPSEKPSESTTPSDSAKPSEKPTTSAPAPKPTQDDDGGGGGRLPDTGASNGMKVAAALGGSMAAAGALLLMLRRPARRH</sequence>
<dbReference type="InterPro" id="IPR018114">
    <property type="entry name" value="TRYPSIN_HIS"/>
</dbReference>
<feature type="chain" id="PRO_5020712340" evidence="7">
    <location>
        <begin position="34"/>
        <end position="709"/>
    </location>
</feature>
<dbReference type="EMBL" id="SHLA01000001">
    <property type="protein sequence ID" value="RZU63633.1"/>
    <property type="molecule type" value="Genomic_DNA"/>
</dbReference>
<dbReference type="PROSITE" id="PS00134">
    <property type="entry name" value="TRYPSIN_HIS"/>
    <property type="match status" value="1"/>
</dbReference>
<proteinExistence type="predicted"/>
<keyword evidence="3 7" id="KW-0732">Signal</keyword>
<keyword evidence="1" id="KW-0134">Cell wall</keyword>
<keyword evidence="6" id="KW-0472">Membrane</keyword>
<feature type="compositionally biased region" description="Polar residues" evidence="5">
    <location>
        <begin position="173"/>
        <end position="182"/>
    </location>
</feature>
<feature type="region of interest" description="Disordered" evidence="5">
    <location>
        <begin position="598"/>
        <end position="681"/>
    </location>
</feature>
<evidence type="ECO:0000256" key="7">
    <source>
        <dbReference type="SAM" id="SignalP"/>
    </source>
</evidence>
<organism evidence="9 10">
    <name type="scientific">Zhihengliuella halotolerans</name>
    <dbReference type="NCBI Taxonomy" id="370736"/>
    <lineage>
        <taxon>Bacteria</taxon>
        <taxon>Bacillati</taxon>
        <taxon>Actinomycetota</taxon>
        <taxon>Actinomycetes</taxon>
        <taxon>Micrococcales</taxon>
        <taxon>Micrococcaceae</taxon>
        <taxon>Zhihengliuella</taxon>
    </lineage>
</organism>
<evidence type="ECO:0000256" key="4">
    <source>
        <dbReference type="ARBA" id="ARBA00023088"/>
    </source>
</evidence>
<name>A0A4Q8AII4_9MICC</name>
<evidence type="ECO:0000313" key="10">
    <source>
        <dbReference type="Proteomes" id="UP000292685"/>
    </source>
</evidence>